<dbReference type="CDD" id="cd04301">
    <property type="entry name" value="NAT_SF"/>
    <property type="match status" value="1"/>
</dbReference>
<protein>
    <submittedName>
        <fullName evidence="3">Acetyltransferase</fullName>
    </submittedName>
</protein>
<organism evidence="3 4">
    <name type="scientific">Caryophanon tenue</name>
    <dbReference type="NCBI Taxonomy" id="33978"/>
    <lineage>
        <taxon>Bacteria</taxon>
        <taxon>Bacillati</taxon>
        <taxon>Bacillota</taxon>
        <taxon>Bacilli</taxon>
        <taxon>Bacillales</taxon>
        <taxon>Caryophanaceae</taxon>
        <taxon>Caryophanon</taxon>
    </lineage>
</organism>
<comment type="caution">
    <text evidence="3">The sequence shown here is derived from an EMBL/GenBank/DDBJ whole genome shotgun (WGS) entry which is preliminary data.</text>
</comment>
<keyword evidence="4" id="KW-1185">Reference proteome</keyword>
<dbReference type="PANTHER" id="PTHR31435:SF10">
    <property type="entry name" value="BSR4717 PROTEIN"/>
    <property type="match status" value="1"/>
</dbReference>
<keyword evidence="3" id="KW-0808">Transferase</keyword>
<dbReference type="OrthoDB" id="9793389at2"/>
<dbReference type="Proteomes" id="UP000093199">
    <property type="component" value="Unassembled WGS sequence"/>
</dbReference>
<reference evidence="3 4" key="1">
    <citation type="submission" date="2016-07" db="EMBL/GenBank/DDBJ databases">
        <title>Caryophanon tenue genome sequencing.</title>
        <authorList>
            <person name="Verma A."/>
            <person name="Pal Y."/>
            <person name="Krishnamurthi S."/>
        </authorList>
    </citation>
    <scope>NUCLEOTIDE SEQUENCE [LARGE SCALE GENOMIC DNA]</scope>
    <source>
        <strain evidence="3 4">DSM 14152</strain>
    </source>
</reference>
<dbReference type="RefSeq" id="WP_066546323.1">
    <property type="nucleotide sequence ID" value="NZ_MASJ01000024.1"/>
</dbReference>
<dbReference type="PROSITE" id="PS51186">
    <property type="entry name" value="GNAT"/>
    <property type="match status" value="1"/>
</dbReference>
<dbReference type="InterPro" id="IPR000182">
    <property type="entry name" value="GNAT_dom"/>
</dbReference>
<sequence length="89" mass="10385">MFSVRQDEKAIEYTQDGQMLGEITWYLQGDTMVMDHTYVSTTLRGQGIAKQLLDEAANYARANHYKMQPLCSYVVTAFKRYDDYEDVKK</sequence>
<dbReference type="InterPro" id="IPR031165">
    <property type="entry name" value="GNAT_YJDJ"/>
</dbReference>
<dbReference type="InterPro" id="IPR045057">
    <property type="entry name" value="Gcn5-rel_NAT"/>
</dbReference>
<dbReference type="EMBL" id="MASJ01000024">
    <property type="protein sequence ID" value="OCS84503.1"/>
    <property type="molecule type" value="Genomic_DNA"/>
</dbReference>
<dbReference type="Gene3D" id="3.40.630.30">
    <property type="match status" value="1"/>
</dbReference>
<dbReference type="STRING" id="33978.A6M13_15120"/>
<evidence type="ECO:0000259" key="2">
    <source>
        <dbReference type="PROSITE" id="PS51729"/>
    </source>
</evidence>
<evidence type="ECO:0000259" key="1">
    <source>
        <dbReference type="PROSITE" id="PS51186"/>
    </source>
</evidence>
<feature type="domain" description="N-acetyltransferase" evidence="1">
    <location>
        <begin position="1"/>
        <end position="89"/>
    </location>
</feature>
<evidence type="ECO:0000313" key="4">
    <source>
        <dbReference type="Proteomes" id="UP000093199"/>
    </source>
</evidence>
<gene>
    <name evidence="3" type="ORF">A6M13_15120</name>
</gene>
<dbReference type="Pfam" id="PF14542">
    <property type="entry name" value="Acetyltransf_CG"/>
    <property type="match status" value="1"/>
</dbReference>
<proteinExistence type="predicted"/>
<dbReference type="PROSITE" id="PS51729">
    <property type="entry name" value="GNAT_YJDJ"/>
    <property type="match status" value="1"/>
</dbReference>
<feature type="domain" description="N-acetyltransferase" evidence="2">
    <location>
        <begin position="3"/>
        <end position="89"/>
    </location>
</feature>
<dbReference type="PANTHER" id="PTHR31435">
    <property type="entry name" value="PROTEIN NATD1"/>
    <property type="match status" value="1"/>
</dbReference>
<evidence type="ECO:0000313" key="3">
    <source>
        <dbReference type="EMBL" id="OCS84503.1"/>
    </source>
</evidence>
<accession>A0A1C0YBJ3</accession>
<dbReference type="InterPro" id="IPR016181">
    <property type="entry name" value="Acyl_CoA_acyltransferase"/>
</dbReference>
<dbReference type="SUPFAM" id="SSF55729">
    <property type="entry name" value="Acyl-CoA N-acyltransferases (Nat)"/>
    <property type="match status" value="1"/>
</dbReference>
<dbReference type="GO" id="GO:0016747">
    <property type="term" value="F:acyltransferase activity, transferring groups other than amino-acyl groups"/>
    <property type="evidence" value="ECO:0007669"/>
    <property type="project" value="InterPro"/>
</dbReference>
<name>A0A1C0YBJ3_9BACL</name>
<dbReference type="AlphaFoldDB" id="A0A1C0YBJ3"/>